<keyword evidence="2" id="KW-1185">Reference proteome</keyword>
<reference evidence="1" key="1">
    <citation type="submission" date="2021-08" db="EMBL/GenBank/DDBJ databases">
        <title>Novel anaerobic bacterium isolated from sea squirt in East Sea, Republic of Korea.</title>
        <authorList>
            <person name="Nguyen T.H."/>
            <person name="Li Z."/>
            <person name="Lee Y.-J."/>
            <person name="Ko J."/>
            <person name="Kim S.-G."/>
        </authorList>
    </citation>
    <scope>NUCLEOTIDE SEQUENCE</scope>
    <source>
        <strain evidence="1">KCTC 25031</strain>
    </source>
</reference>
<organism evidence="1 2">
    <name type="scientific">Halosquirtibacter laminarini</name>
    <dbReference type="NCBI Taxonomy" id="3374600"/>
    <lineage>
        <taxon>Bacteria</taxon>
        <taxon>Pseudomonadati</taxon>
        <taxon>Bacteroidota</taxon>
        <taxon>Bacteroidia</taxon>
        <taxon>Marinilabiliales</taxon>
        <taxon>Prolixibacteraceae</taxon>
        <taxon>Halosquirtibacter</taxon>
    </lineage>
</organism>
<name>A0AC61NPS1_9BACT</name>
<accession>A0AC61NPS1</accession>
<dbReference type="EMBL" id="CP081303">
    <property type="protein sequence ID" value="QZE14607.1"/>
    <property type="molecule type" value="Genomic_DNA"/>
</dbReference>
<evidence type="ECO:0000313" key="1">
    <source>
        <dbReference type="EMBL" id="QZE14607.1"/>
    </source>
</evidence>
<sequence length="325" mass="37305">MFKNKFFRGFAHLFPAALFYNVSDFADADFHVVTNLLTEGTKIYLTLIIVYLIDRFLDTVLDIYNTYPFAKERPIKGYIQMVKIFMYVVAGIIVISILLDKTPSTILAGLGAMAAVLLLVFKDTILGFVASIQLAANHMLKIGDWIEMPSRMADGTVEDITLNTVKVQNWDKTITTIPTYAMISESVKNWRGMEESGGRRIKKSMFIDVNSVKLIDEERYNDLLKNKFIEEGETSYNNISNLTLYRKYTKNYLKNHPKINESMTLIVRQLQQTPYGMPLEIYAFCTIKEWGPYENIQSEIIETLLSALSHFGLKSYQYPTNLPKQ</sequence>
<gene>
    <name evidence="1" type="ORF">K4L44_01690</name>
</gene>
<protein>
    <submittedName>
        <fullName evidence="1">Mechanosensitive ion channel family protein</fullName>
    </submittedName>
</protein>
<proteinExistence type="predicted"/>
<evidence type="ECO:0000313" key="2">
    <source>
        <dbReference type="Proteomes" id="UP000826212"/>
    </source>
</evidence>
<dbReference type="Proteomes" id="UP000826212">
    <property type="component" value="Chromosome"/>
</dbReference>